<reference evidence="1 2" key="1">
    <citation type="submission" date="2020-08" db="EMBL/GenBank/DDBJ databases">
        <title>Novel species in genus Aeromicrobium.</title>
        <authorList>
            <person name="Zhang G."/>
        </authorList>
    </citation>
    <scope>NUCLEOTIDE SEQUENCE [LARGE SCALE GENOMIC DNA]</scope>
    <source>
        <strain evidence="2">zg-629</strain>
    </source>
</reference>
<gene>
    <name evidence="1" type="ORF">H9L21_01060</name>
</gene>
<sequence length="409" mass="43148">MTVGLVSWGTPAIGADPATSREVTHVSAPLTGKSTLDALPDSAPIAVGARSSSTLSAPSTADGEINAPTPTGGSVGIGLPLSNASIADTTQAGSAIYLDARDEVDLTVQAVDVADLKAIESAVRAIITIHDAQAPTTYAFPLDLPRGAKIAKQADGGVQVRNATGGVIGIVTTPWAVDASGRELPTRFEVRGSKLIQHVDHGGAKYPVLADPVWFVPVAVIGSRVAVKVAVKALTKKGAKRAAKKIAKRHGHRVKSVGAPIKGSFRTAGNFKITLGQIPTRGNGFKTFAAFKKKYGGAGKNREWHHIVEQSTLKRKNKAIRPKRWEVHNRMNIVSIPKGIHQKCISALMGTKLKNIPAWQLKRLGLPLTKKSANLTLRGSLAGYSYRNMHLLGLRLLDLCGVDVVGDGI</sequence>
<name>A0ABX6ST59_9ACTN</name>
<proteinExistence type="predicted"/>
<organism evidence="1 2">
    <name type="scientific">Aeromicrobium senzhongii</name>
    <dbReference type="NCBI Taxonomy" id="2663859"/>
    <lineage>
        <taxon>Bacteria</taxon>
        <taxon>Bacillati</taxon>
        <taxon>Actinomycetota</taxon>
        <taxon>Actinomycetes</taxon>
        <taxon>Propionibacteriales</taxon>
        <taxon>Nocardioidaceae</taxon>
        <taxon>Aeromicrobium</taxon>
    </lineage>
</organism>
<dbReference type="Proteomes" id="UP000515871">
    <property type="component" value="Chromosome"/>
</dbReference>
<protein>
    <submittedName>
        <fullName evidence="1">Uncharacterized protein</fullName>
    </submittedName>
</protein>
<dbReference type="RefSeq" id="WP_154596042.1">
    <property type="nucleotide sequence ID" value="NZ_CP060587.1"/>
</dbReference>
<dbReference type="EMBL" id="CP060587">
    <property type="protein sequence ID" value="QNL94598.1"/>
    <property type="molecule type" value="Genomic_DNA"/>
</dbReference>
<evidence type="ECO:0000313" key="1">
    <source>
        <dbReference type="EMBL" id="QNL94598.1"/>
    </source>
</evidence>
<keyword evidence="2" id="KW-1185">Reference proteome</keyword>
<accession>A0ABX6ST59</accession>
<evidence type="ECO:0000313" key="2">
    <source>
        <dbReference type="Proteomes" id="UP000515871"/>
    </source>
</evidence>